<keyword evidence="4" id="KW-1185">Reference proteome</keyword>
<organism evidence="3 4">
    <name type="scientific">Nesterenkonia lacusekhoensis</name>
    <dbReference type="NCBI Taxonomy" id="150832"/>
    <lineage>
        <taxon>Bacteria</taxon>
        <taxon>Bacillati</taxon>
        <taxon>Actinomycetota</taxon>
        <taxon>Actinomycetes</taxon>
        <taxon>Micrococcales</taxon>
        <taxon>Micrococcaceae</taxon>
        <taxon>Nesterenkonia</taxon>
    </lineage>
</organism>
<feature type="compositionally biased region" description="Low complexity" evidence="1">
    <location>
        <begin position="184"/>
        <end position="193"/>
    </location>
</feature>
<dbReference type="EMBL" id="JAGINX010000001">
    <property type="protein sequence ID" value="MBP2317460.1"/>
    <property type="molecule type" value="Genomic_DNA"/>
</dbReference>
<sequence length="193" mass="20490">MSSQSSLPSSGASRADHAVRNFGRRTSGITFAVMITVLLVALIFAANQNDIIGWIIVVISAGWLLLATVLVFTVRRASRKVGQTLDSARADAAAQRAGQSGAAAVVDEDTHARNMKLDHSFKIVQVQKRVITQELQKGAEADMEMVERALETIEITATNGRDMLADLVGRGEKKSGGDDGDAGGATIEGDIVR</sequence>
<name>A0ABS4SZ31_9MICC</name>
<gene>
    <name evidence="3" type="ORF">JOF45_000479</name>
</gene>
<evidence type="ECO:0000256" key="1">
    <source>
        <dbReference type="SAM" id="MobiDB-lite"/>
    </source>
</evidence>
<evidence type="ECO:0000313" key="3">
    <source>
        <dbReference type="EMBL" id="MBP2317460.1"/>
    </source>
</evidence>
<keyword evidence="2" id="KW-0472">Membrane</keyword>
<feature type="transmembrane region" description="Helical" evidence="2">
    <location>
        <begin position="51"/>
        <end position="74"/>
    </location>
</feature>
<evidence type="ECO:0000313" key="4">
    <source>
        <dbReference type="Proteomes" id="UP001519331"/>
    </source>
</evidence>
<feature type="transmembrane region" description="Helical" evidence="2">
    <location>
        <begin position="28"/>
        <end position="45"/>
    </location>
</feature>
<keyword evidence="2" id="KW-0812">Transmembrane</keyword>
<feature type="region of interest" description="Disordered" evidence="1">
    <location>
        <begin position="170"/>
        <end position="193"/>
    </location>
</feature>
<evidence type="ECO:0000256" key="2">
    <source>
        <dbReference type="SAM" id="Phobius"/>
    </source>
</evidence>
<comment type="caution">
    <text evidence="3">The sequence shown here is derived from an EMBL/GenBank/DDBJ whole genome shotgun (WGS) entry which is preliminary data.</text>
</comment>
<dbReference type="RefSeq" id="WP_245324108.1">
    <property type="nucleotide sequence ID" value="NZ_JAGINX010000001.1"/>
</dbReference>
<protein>
    <submittedName>
        <fullName evidence="3">Multisubunit Na+/H+ antiporter MnhG subunit</fullName>
    </submittedName>
</protein>
<proteinExistence type="predicted"/>
<keyword evidence="2" id="KW-1133">Transmembrane helix</keyword>
<reference evidence="3 4" key="1">
    <citation type="submission" date="2021-03" db="EMBL/GenBank/DDBJ databases">
        <title>Sequencing the genomes of 1000 actinobacteria strains.</title>
        <authorList>
            <person name="Klenk H.-P."/>
        </authorList>
    </citation>
    <scope>NUCLEOTIDE SEQUENCE [LARGE SCALE GENOMIC DNA]</scope>
    <source>
        <strain evidence="3 4">DSM 12544</strain>
    </source>
</reference>
<accession>A0ABS4SZ31</accession>
<dbReference type="Proteomes" id="UP001519331">
    <property type="component" value="Unassembled WGS sequence"/>
</dbReference>